<keyword evidence="4" id="KW-0732">Signal</keyword>
<dbReference type="Proteomes" id="UP000198480">
    <property type="component" value="Unassembled WGS sequence"/>
</dbReference>
<keyword evidence="3" id="KW-0479">Metal-binding</keyword>
<evidence type="ECO:0000313" key="6">
    <source>
        <dbReference type="EMBL" id="SNS28149.1"/>
    </source>
</evidence>
<keyword evidence="1" id="KW-0378">Hydrolase</keyword>
<evidence type="ECO:0000256" key="1">
    <source>
        <dbReference type="ARBA" id="ARBA00022801"/>
    </source>
</evidence>
<feature type="domain" description="SMP-30/Gluconolactonase/LRE-like region" evidence="5">
    <location>
        <begin position="45"/>
        <end position="289"/>
    </location>
</feature>
<evidence type="ECO:0000256" key="2">
    <source>
        <dbReference type="PIRSR" id="PIRSR605511-1"/>
    </source>
</evidence>
<dbReference type="InterPro" id="IPR013658">
    <property type="entry name" value="SGL"/>
</dbReference>
<dbReference type="GO" id="GO:0016787">
    <property type="term" value="F:hydrolase activity"/>
    <property type="evidence" value="ECO:0007669"/>
    <property type="project" value="UniProtKB-KW"/>
</dbReference>
<dbReference type="GO" id="GO:0046872">
    <property type="term" value="F:metal ion binding"/>
    <property type="evidence" value="ECO:0007669"/>
    <property type="project" value="UniProtKB-KW"/>
</dbReference>
<dbReference type="Pfam" id="PF08450">
    <property type="entry name" value="SGL"/>
    <property type="match status" value="1"/>
</dbReference>
<dbReference type="RefSeq" id="WP_089239750.1">
    <property type="nucleotide sequence ID" value="NZ_FZOK01000006.1"/>
</dbReference>
<organism evidence="6 7">
    <name type="scientific">Belliella buryatensis</name>
    <dbReference type="NCBI Taxonomy" id="1500549"/>
    <lineage>
        <taxon>Bacteria</taxon>
        <taxon>Pseudomonadati</taxon>
        <taxon>Bacteroidota</taxon>
        <taxon>Cytophagia</taxon>
        <taxon>Cytophagales</taxon>
        <taxon>Cyclobacteriaceae</taxon>
        <taxon>Belliella</taxon>
    </lineage>
</organism>
<dbReference type="InterPro" id="IPR051262">
    <property type="entry name" value="SMP-30/CGR1_Lactonase"/>
</dbReference>
<feature type="signal peptide" evidence="4">
    <location>
        <begin position="1"/>
        <end position="23"/>
    </location>
</feature>
<feature type="binding site" evidence="3">
    <location>
        <position position="153"/>
    </location>
    <ligand>
        <name>substrate</name>
    </ligand>
</feature>
<dbReference type="AlphaFoldDB" id="A0A239D798"/>
<evidence type="ECO:0000259" key="5">
    <source>
        <dbReference type="Pfam" id="PF08450"/>
    </source>
</evidence>
<feature type="binding site" evidence="3">
    <location>
        <position position="133"/>
    </location>
    <ligand>
        <name>substrate</name>
    </ligand>
</feature>
<feature type="chain" id="PRO_5012805556" evidence="4">
    <location>
        <begin position="24"/>
        <end position="303"/>
    </location>
</feature>
<dbReference type="Gene3D" id="2.120.10.30">
    <property type="entry name" value="TolB, C-terminal domain"/>
    <property type="match status" value="1"/>
</dbReference>
<evidence type="ECO:0000256" key="4">
    <source>
        <dbReference type="SAM" id="SignalP"/>
    </source>
</evidence>
<proteinExistence type="predicted"/>
<keyword evidence="7" id="KW-1185">Reference proteome</keyword>
<dbReference type="InterPro" id="IPR011042">
    <property type="entry name" value="6-blade_b-propeller_TolB-like"/>
</dbReference>
<feature type="binding site" evidence="3">
    <location>
        <position position="233"/>
    </location>
    <ligand>
        <name>a divalent metal cation</name>
        <dbReference type="ChEBI" id="CHEBI:60240"/>
    </ligand>
</feature>
<protein>
    <submittedName>
        <fullName evidence="6">Gluconolactonase</fullName>
    </submittedName>
</protein>
<evidence type="ECO:0000256" key="3">
    <source>
        <dbReference type="PIRSR" id="PIRSR605511-2"/>
    </source>
</evidence>
<feature type="binding site" evidence="3">
    <location>
        <position position="189"/>
    </location>
    <ligand>
        <name>a divalent metal cation</name>
        <dbReference type="ChEBI" id="CHEBI:60240"/>
    </ligand>
</feature>
<comment type="cofactor">
    <cofactor evidence="3">
        <name>Zn(2+)</name>
        <dbReference type="ChEBI" id="CHEBI:29105"/>
    </cofactor>
    <text evidence="3">Binds 1 divalent metal cation per subunit.</text>
</comment>
<name>A0A239D798_9BACT</name>
<dbReference type="PRINTS" id="PR01790">
    <property type="entry name" value="SMP30FAMILY"/>
</dbReference>
<dbReference type="SUPFAM" id="SSF63829">
    <property type="entry name" value="Calcium-dependent phosphotriesterase"/>
    <property type="match status" value="1"/>
</dbReference>
<sequence length="303" mass="34404">MKRKIFSVIIFLSLSLGTSQAQIADKKNLIEKNAQLEKIADGFGFTEGPAVSRLGDVYFTDQPNNRIIKWSFFTNKTEIFMEDAGRSNGMFMDREGNIIACADENNQLWSIDDKGNKTVLLEAYQGKKLNGPNDLFITPSGTMYITDPLYKREYWTRDAVSEQNGEHLYLLSADRLQFMRVDDKLMKPNGIVGTYDGKTLYVADLGAEKVYKYDIIEDGFLTNKEVFINRGSDGMTIDYRGNLYLTGEDGVKIYNRKGEEIGHIPVPEKWTANVVFAGPDRKTLFITASEAVYKIRMKVYGTY</sequence>
<gene>
    <name evidence="6" type="ORF">SAMN06295967_106156</name>
</gene>
<dbReference type="EMBL" id="FZOK01000006">
    <property type="protein sequence ID" value="SNS28149.1"/>
    <property type="molecule type" value="Genomic_DNA"/>
</dbReference>
<dbReference type="PANTHER" id="PTHR47572:SF4">
    <property type="entry name" value="LACTONASE DRP35"/>
    <property type="match status" value="1"/>
</dbReference>
<evidence type="ECO:0000313" key="7">
    <source>
        <dbReference type="Proteomes" id="UP000198480"/>
    </source>
</evidence>
<dbReference type="InterPro" id="IPR005511">
    <property type="entry name" value="SMP-30"/>
</dbReference>
<dbReference type="OrthoDB" id="241638at2"/>
<dbReference type="PANTHER" id="PTHR47572">
    <property type="entry name" value="LIPOPROTEIN-RELATED"/>
    <property type="match status" value="1"/>
</dbReference>
<reference evidence="7" key="1">
    <citation type="submission" date="2017-06" db="EMBL/GenBank/DDBJ databases">
        <authorList>
            <person name="Varghese N."/>
            <person name="Submissions S."/>
        </authorList>
    </citation>
    <scope>NUCLEOTIDE SEQUENCE [LARGE SCALE GENOMIC DNA]</scope>
    <source>
        <strain evidence="7">5C</strain>
    </source>
</reference>
<keyword evidence="3" id="KW-0862">Zinc</keyword>
<accession>A0A239D798</accession>
<feature type="active site" description="Proton donor/acceptor" evidence="2">
    <location>
        <position position="233"/>
    </location>
</feature>